<gene>
    <name evidence="1" type="ORF">BC938DRAFT_471723</name>
</gene>
<proteinExistence type="predicted"/>
<dbReference type="AlphaFoldDB" id="A0A433Q7J6"/>
<dbReference type="Gene3D" id="3.40.395.10">
    <property type="entry name" value="Adenoviral Proteinase, Chain A"/>
    <property type="match status" value="1"/>
</dbReference>
<accession>A0A433Q7J6</accession>
<keyword evidence="2" id="KW-1185">Reference proteome</keyword>
<name>A0A433Q7J6_9FUNG</name>
<organism evidence="1 2">
    <name type="scientific">Jimgerdemannia flammicorona</name>
    <dbReference type="NCBI Taxonomy" id="994334"/>
    <lineage>
        <taxon>Eukaryota</taxon>
        <taxon>Fungi</taxon>
        <taxon>Fungi incertae sedis</taxon>
        <taxon>Mucoromycota</taxon>
        <taxon>Mucoromycotina</taxon>
        <taxon>Endogonomycetes</taxon>
        <taxon>Endogonales</taxon>
        <taxon>Endogonaceae</taxon>
        <taxon>Jimgerdemannia</taxon>
    </lineage>
</organism>
<dbReference type="SUPFAM" id="SSF54001">
    <property type="entry name" value="Cysteine proteinases"/>
    <property type="match status" value="1"/>
</dbReference>
<dbReference type="EMBL" id="RBNJ01012124">
    <property type="protein sequence ID" value="RUS25745.1"/>
    <property type="molecule type" value="Genomic_DNA"/>
</dbReference>
<comment type="caution">
    <text evidence="1">The sequence shown here is derived from an EMBL/GenBank/DDBJ whole genome shotgun (WGS) entry which is preliminary data.</text>
</comment>
<evidence type="ECO:0000313" key="2">
    <source>
        <dbReference type="Proteomes" id="UP000274822"/>
    </source>
</evidence>
<dbReference type="InterPro" id="IPR038765">
    <property type="entry name" value="Papain-like_cys_pep_sf"/>
</dbReference>
<protein>
    <submittedName>
        <fullName evidence="1">Uncharacterized protein</fullName>
    </submittedName>
</protein>
<evidence type="ECO:0000313" key="1">
    <source>
        <dbReference type="EMBL" id="RUS25745.1"/>
    </source>
</evidence>
<reference evidence="1 2" key="1">
    <citation type="journal article" date="2018" name="New Phytol.">
        <title>Phylogenomics of Endogonaceae and evolution of mycorrhizas within Mucoromycota.</title>
        <authorList>
            <person name="Chang Y."/>
            <person name="Desiro A."/>
            <person name="Na H."/>
            <person name="Sandor L."/>
            <person name="Lipzen A."/>
            <person name="Clum A."/>
            <person name="Barry K."/>
            <person name="Grigoriev I.V."/>
            <person name="Martin F.M."/>
            <person name="Stajich J.E."/>
            <person name="Smith M.E."/>
            <person name="Bonito G."/>
            <person name="Spatafora J.W."/>
        </authorList>
    </citation>
    <scope>NUCLEOTIDE SEQUENCE [LARGE SCALE GENOMIC DNA]</scope>
    <source>
        <strain evidence="1 2">AD002</strain>
    </source>
</reference>
<sequence length="268" mass="30351">MSTSDLLTAALASAANEQTSAIILKWCGPHWLFCSDAKSWVQRFTSEGWFVDSFDPSIELIAFFQTLHDLVSPDKVGAHCGHMHNFIDIEKFMPEHQHEWRRFCQKDLDCLSGSTMSSSTSISAGGGMCSILQRSEQVTIFNSHIYPLLKEDPIRVFGSANSFLMRFTLILVHEGLHWLLIVLCNMSSLLDNTPAKDELQRFSVSLHKIYQFLVYFDSMHESTQHRVINPVLKYLETMAAQRTCEVDDSQPGPSKSSMKDIRVVNAKV</sequence>
<dbReference type="Proteomes" id="UP000274822">
    <property type="component" value="Unassembled WGS sequence"/>
</dbReference>